<sequence length="254" mass="27026">MEDASNHNNNAEQGAVSSPPAPPNPNADGSLPAIDPHFDQLSHEPVRLDSATWDITTLSALGALRTLQVALETLTEAAADVPPTPPISCPATPTQSKPADENAPPPHALIGADADPHHVQHAAIARRFFSKHPPPFSITAYLARQHAYCPHSPGVYLTAAHYIHRLCVVEGVLPATNRTVHRLSLAATRIAAKALEDNKWSQQRVAQVGGVSPTQLLNLEVALCFLLDFELGVDAEGLARSMYGLQVAGRSAGR</sequence>
<dbReference type="InterPro" id="IPR013922">
    <property type="entry name" value="Cyclin_PHO80-like"/>
</dbReference>
<dbReference type="CDD" id="cd20558">
    <property type="entry name" value="CYCLIN_ScPCL7-like"/>
    <property type="match status" value="1"/>
</dbReference>
<feature type="compositionally biased region" description="Polar residues" evidence="1">
    <location>
        <begin position="1"/>
        <end position="16"/>
    </location>
</feature>
<dbReference type="EMBL" id="JAAQHG020000015">
    <property type="protein sequence ID" value="KAL1586322.1"/>
    <property type="molecule type" value="Genomic_DNA"/>
</dbReference>
<dbReference type="GO" id="GO:0016538">
    <property type="term" value="F:cyclin-dependent protein serine/threonine kinase regulator activity"/>
    <property type="evidence" value="ECO:0007669"/>
    <property type="project" value="TreeGrafter"/>
</dbReference>
<proteinExistence type="predicted"/>
<dbReference type="RefSeq" id="XP_069229427.1">
    <property type="nucleotide sequence ID" value="XM_069374039.1"/>
</dbReference>
<feature type="region of interest" description="Disordered" evidence="1">
    <location>
        <begin position="79"/>
        <end position="102"/>
    </location>
</feature>
<dbReference type="GO" id="GO:0000307">
    <property type="term" value="C:cyclin-dependent protein kinase holoenzyme complex"/>
    <property type="evidence" value="ECO:0007669"/>
    <property type="project" value="TreeGrafter"/>
</dbReference>
<protein>
    <recommendedName>
        <fullName evidence="4">Cyclin-domain-containing protein</fullName>
    </recommendedName>
</protein>
<dbReference type="SUPFAM" id="SSF47954">
    <property type="entry name" value="Cyclin-like"/>
    <property type="match status" value="1"/>
</dbReference>
<dbReference type="PANTHER" id="PTHR15615">
    <property type="match status" value="1"/>
</dbReference>
<name>A0AB34KQD9_9PEZI</name>
<dbReference type="Pfam" id="PF08613">
    <property type="entry name" value="Cyclin"/>
    <property type="match status" value="1"/>
</dbReference>
<reference evidence="2 3" key="1">
    <citation type="journal article" date="2020" name="Microbiol. Resour. Announc.">
        <title>Draft Genome Sequence of a Cladosporium Species Isolated from the Mesophotic Ascidian Didemnum maculosum.</title>
        <authorList>
            <person name="Gioti A."/>
            <person name="Siaperas R."/>
            <person name="Nikolaivits E."/>
            <person name="Le Goff G."/>
            <person name="Ouazzani J."/>
            <person name="Kotoulas G."/>
            <person name="Topakas E."/>
        </authorList>
    </citation>
    <scope>NUCLEOTIDE SEQUENCE [LARGE SCALE GENOMIC DNA]</scope>
    <source>
        <strain evidence="2 3">TM138-S3</strain>
    </source>
</reference>
<dbReference type="PANTHER" id="PTHR15615:SF32">
    <property type="entry name" value="PROTEIN KINASE COMPLEX COMPONENT, PUTATIVE (AFU_ORTHOLOGUE AFUA_2G07660)-RELATED"/>
    <property type="match status" value="1"/>
</dbReference>
<dbReference type="Gene3D" id="1.10.472.10">
    <property type="entry name" value="Cyclin-like"/>
    <property type="match status" value="1"/>
</dbReference>
<comment type="caution">
    <text evidence="2">The sequence shown here is derived from an EMBL/GenBank/DDBJ whole genome shotgun (WGS) entry which is preliminary data.</text>
</comment>
<keyword evidence="3" id="KW-1185">Reference proteome</keyword>
<evidence type="ECO:0000256" key="1">
    <source>
        <dbReference type="SAM" id="MobiDB-lite"/>
    </source>
</evidence>
<dbReference type="GO" id="GO:0019901">
    <property type="term" value="F:protein kinase binding"/>
    <property type="evidence" value="ECO:0007669"/>
    <property type="project" value="InterPro"/>
</dbReference>
<dbReference type="AlphaFoldDB" id="A0AB34KQD9"/>
<dbReference type="GeneID" id="96006877"/>
<dbReference type="GO" id="GO:0005634">
    <property type="term" value="C:nucleus"/>
    <property type="evidence" value="ECO:0007669"/>
    <property type="project" value="TreeGrafter"/>
</dbReference>
<organism evidence="2 3">
    <name type="scientific">Cladosporium halotolerans</name>
    <dbReference type="NCBI Taxonomy" id="1052096"/>
    <lineage>
        <taxon>Eukaryota</taxon>
        <taxon>Fungi</taxon>
        <taxon>Dikarya</taxon>
        <taxon>Ascomycota</taxon>
        <taxon>Pezizomycotina</taxon>
        <taxon>Dothideomycetes</taxon>
        <taxon>Dothideomycetidae</taxon>
        <taxon>Cladosporiales</taxon>
        <taxon>Cladosporiaceae</taxon>
        <taxon>Cladosporium</taxon>
    </lineage>
</organism>
<dbReference type="Proteomes" id="UP000803884">
    <property type="component" value="Unassembled WGS sequence"/>
</dbReference>
<accession>A0AB34KQD9</accession>
<dbReference type="InterPro" id="IPR036915">
    <property type="entry name" value="Cyclin-like_sf"/>
</dbReference>
<gene>
    <name evidence="2" type="ORF">WHR41_05434</name>
</gene>
<evidence type="ECO:0008006" key="4">
    <source>
        <dbReference type="Google" id="ProtNLM"/>
    </source>
</evidence>
<feature type="region of interest" description="Disordered" evidence="1">
    <location>
        <begin position="1"/>
        <end position="37"/>
    </location>
</feature>
<evidence type="ECO:0000313" key="3">
    <source>
        <dbReference type="Proteomes" id="UP000803884"/>
    </source>
</evidence>
<evidence type="ECO:0000313" key="2">
    <source>
        <dbReference type="EMBL" id="KAL1586322.1"/>
    </source>
</evidence>